<sequence>MGEAKRRQQILGSEYGKGNQQTHFGLYPPCGAPSEITSEGWVVHYLSPEEVQRSPQMQEIATNLLQCIAVGGTPNYNKKLYYVRIDVGHESAYAIARPVVAPPKTEIMVDWVFWDSSPPEIVQAIMTPRSEIMQIIERKLKKDLDSRKVRLSEVANDVTPGRMLGAKIIFK</sequence>
<evidence type="ECO:0000313" key="1">
    <source>
        <dbReference type="EMBL" id="MDR9899029.1"/>
    </source>
</evidence>
<accession>A0AAP5MDA0</accession>
<protein>
    <submittedName>
        <fullName evidence="1">DUF2839 domain-containing protein</fullName>
    </submittedName>
</protein>
<dbReference type="AlphaFoldDB" id="A0AAP5MDA0"/>
<dbReference type="EMBL" id="JAALHA020000021">
    <property type="protein sequence ID" value="MDR9899029.1"/>
    <property type="molecule type" value="Genomic_DNA"/>
</dbReference>
<organism evidence="1 2">
    <name type="scientific">Aetokthonos hydrillicola Thurmond2011</name>
    <dbReference type="NCBI Taxonomy" id="2712845"/>
    <lineage>
        <taxon>Bacteria</taxon>
        <taxon>Bacillati</taxon>
        <taxon>Cyanobacteriota</taxon>
        <taxon>Cyanophyceae</taxon>
        <taxon>Nostocales</taxon>
        <taxon>Hapalosiphonaceae</taxon>
        <taxon>Aetokthonos</taxon>
    </lineage>
</organism>
<name>A0AAP5MDA0_9CYAN</name>
<evidence type="ECO:0000313" key="2">
    <source>
        <dbReference type="Proteomes" id="UP000667802"/>
    </source>
</evidence>
<keyword evidence="2" id="KW-1185">Reference proteome</keyword>
<proteinExistence type="predicted"/>
<dbReference type="RefSeq" id="WP_208344121.1">
    <property type="nucleotide sequence ID" value="NZ_CAWQFN010000477.1"/>
</dbReference>
<comment type="caution">
    <text evidence="1">The sequence shown here is derived from an EMBL/GenBank/DDBJ whole genome shotgun (WGS) entry which is preliminary data.</text>
</comment>
<dbReference type="Proteomes" id="UP000667802">
    <property type="component" value="Unassembled WGS sequence"/>
</dbReference>
<gene>
    <name evidence="1" type="ORF">G7B40_031385</name>
</gene>
<reference evidence="2" key="1">
    <citation type="journal article" date="2021" name="Science">
        <title>Hunting the eagle killer: A cyanobacterial neurotoxin causes vacuolar myelinopathy.</title>
        <authorList>
            <person name="Breinlinger S."/>
            <person name="Phillips T.J."/>
            <person name="Haram B.N."/>
            <person name="Mares J."/>
            <person name="Martinez Yerena J.A."/>
            <person name="Hrouzek P."/>
            <person name="Sobotka R."/>
            <person name="Henderson W.M."/>
            <person name="Schmieder P."/>
            <person name="Williams S.M."/>
            <person name="Lauderdale J.D."/>
            <person name="Wilde H.D."/>
            <person name="Gerrin W."/>
            <person name="Kust A."/>
            <person name="Washington J.W."/>
            <person name="Wagner C."/>
            <person name="Geier B."/>
            <person name="Liebeke M."/>
            <person name="Enke H."/>
            <person name="Niedermeyer T.H.J."/>
            <person name="Wilde S.B."/>
        </authorList>
    </citation>
    <scope>NUCLEOTIDE SEQUENCE [LARGE SCALE GENOMIC DNA]</scope>
    <source>
        <strain evidence="2">Thurmond2011</strain>
    </source>
</reference>